<dbReference type="Pfam" id="PF13086">
    <property type="entry name" value="AAA_11"/>
    <property type="match status" value="2"/>
</dbReference>
<dbReference type="Gene3D" id="1.25.40.10">
    <property type="entry name" value="Tetratricopeptide repeat domain"/>
    <property type="match status" value="1"/>
</dbReference>
<feature type="compositionally biased region" description="Basic and acidic residues" evidence="5">
    <location>
        <begin position="1498"/>
        <end position="1512"/>
    </location>
</feature>
<dbReference type="SUPFAM" id="SSF57667">
    <property type="entry name" value="beta-beta-alpha zinc fingers"/>
    <property type="match status" value="1"/>
</dbReference>
<dbReference type="InterPro" id="IPR000571">
    <property type="entry name" value="Znf_CCCH"/>
</dbReference>
<reference evidence="7 8" key="1">
    <citation type="submission" date="2024-02" db="EMBL/GenBank/DDBJ databases">
        <title>Chromosome-scale genome assembly of the rough periwinkle Littorina saxatilis.</title>
        <authorList>
            <person name="De Jode A."/>
            <person name="Faria R."/>
            <person name="Formenti G."/>
            <person name="Sims Y."/>
            <person name="Smith T.P."/>
            <person name="Tracey A."/>
            <person name="Wood J.M.D."/>
            <person name="Zagrodzka Z.B."/>
            <person name="Johannesson K."/>
            <person name="Butlin R.K."/>
            <person name="Leder E.H."/>
        </authorList>
    </citation>
    <scope>NUCLEOTIDE SEQUENCE [LARGE SCALE GENOMIC DNA]</scope>
    <source>
        <strain evidence="7">Snail1</strain>
        <tissue evidence="7">Muscle</tissue>
    </source>
</reference>
<dbReference type="PROSITE" id="PS00028">
    <property type="entry name" value="ZINC_FINGER_C2H2_1"/>
    <property type="match status" value="1"/>
</dbReference>
<feature type="compositionally biased region" description="Low complexity" evidence="5">
    <location>
        <begin position="1644"/>
        <end position="1658"/>
    </location>
</feature>
<dbReference type="InterPro" id="IPR047187">
    <property type="entry name" value="SF1_C_Upf1"/>
</dbReference>
<dbReference type="InterPro" id="IPR041679">
    <property type="entry name" value="DNA2/NAM7-like_C"/>
</dbReference>
<feature type="compositionally biased region" description="Low complexity" evidence="5">
    <location>
        <begin position="1408"/>
        <end position="1421"/>
    </location>
</feature>
<dbReference type="PANTHER" id="PTHR10887:SF365">
    <property type="entry name" value="HELICASE WITH ZINC FINGER DOMAIN-RELATED"/>
    <property type="match status" value="1"/>
</dbReference>
<feature type="compositionally biased region" description="Basic and acidic residues" evidence="5">
    <location>
        <begin position="1"/>
        <end position="12"/>
    </location>
</feature>
<keyword evidence="2 4" id="KW-0863">Zinc-finger</keyword>
<dbReference type="InterPro" id="IPR027417">
    <property type="entry name" value="P-loop_NTPase"/>
</dbReference>
<evidence type="ECO:0000256" key="3">
    <source>
        <dbReference type="ARBA" id="ARBA00022833"/>
    </source>
</evidence>
<dbReference type="Gene3D" id="4.10.1000.10">
    <property type="entry name" value="Zinc finger, CCCH-type"/>
    <property type="match status" value="1"/>
</dbReference>
<dbReference type="Pfam" id="PF13087">
    <property type="entry name" value="AAA_12"/>
    <property type="match status" value="1"/>
</dbReference>
<feature type="region of interest" description="Disordered" evidence="5">
    <location>
        <begin position="148"/>
        <end position="209"/>
    </location>
</feature>
<dbReference type="GO" id="GO:0008270">
    <property type="term" value="F:zinc ion binding"/>
    <property type="evidence" value="ECO:0007669"/>
    <property type="project" value="UniProtKB-KW"/>
</dbReference>
<dbReference type="InterPro" id="IPR041677">
    <property type="entry name" value="DNA2/NAM7_AAA_11"/>
</dbReference>
<feature type="compositionally biased region" description="Acidic residues" evidence="5">
    <location>
        <begin position="148"/>
        <end position="159"/>
    </location>
</feature>
<dbReference type="PANTHER" id="PTHR10887">
    <property type="entry name" value="DNA2/NAM7 HELICASE FAMILY"/>
    <property type="match status" value="1"/>
</dbReference>
<dbReference type="EMBL" id="JBAMIC010000002">
    <property type="protein sequence ID" value="KAK7113383.1"/>
    <property type="molecule type" value="Genomic_DNA"/>
</dbReference>
<dbReference type="Gene3D" id="3.30.160.60">
    <property type="entry name" value="Classic Zinc Finger"/>
    <property type="match status" value="1"/>
</dbReference>
<accession>A0AAN9BXW5</accession>
<feature type="compositionally biased region" description="Low complexity" evidence="5">
    <location>
        <begin position="1522"/>
        <end position="1549"/>
    </location>
</feature>
<evidence type="ECO:0000256" key="5">
    <source>
        <dbReference type="SAM" id="MobiDB-lite"/>
    </source>
</evidence>
<dbReference type="FunFam" id="3.40.50.300:FF:000419">
    <property type="entry name" value="Probable helicase with zinc finger domain"/>
    <property type="match status" value="1"/>
</dbReference>
<feature type="region of interest" description="Disordered" evidence="5">
    <location>
        <begin position="1634"/>
        <end position="1713"/>
    </location>
</feature>
<dbReference type="Gene3D" id="3.40.50.300">
    <property type="entry name" value="P-loop containing nucleotide triphosphate hydrolases"/>
    <property type="match status" value="2"/>
</dbReference>
<keyword evidence="1 4" id="KW-0479">Metal-binding</keyword>
<dbReference type="Proteomes" id="UP001374579">
    <property type="component" value="Unassembled WGS sequence"/>
</dbReference>
<evidence type="ECO:0000313" key="7">
    <source>
        <dbReference type="EMBL" id="KAK7113383.1"/>
    </source>
</evidence>
<feature type="compositionally biased region" description="Low complexity" evidence="5">
    <location>
        <begin position="1691"/>
        <end position="1703"/>
    </location>
</feature>
<feature type="compositionally biased region" description="Polar residues" evidence="5">
    <location>
        <begin position="1389"/>
        <end position="1403"/>
    </location>
</feature>
<dbReference type="InterPro" id="IPR013087">
    <property type="entry name" value="Znf_C2H2_type"/>
</dbReference>
<gene>
    <name evidence="7" type="ORF">V1264_012681</name>
</gene>
<dbReference type="GO" id="GO:0004386">
    <property type="term" value="F:helicase activity"/>
    <property type="evidence" value="ECO:0007669"/>
    <property type="project" value="InterPro"/>
</dbReference>
<dbReference type="InterPro" id="IPR036236">
    <property type="entry name" value="Znf_C2H2_sf"/>
</dbReference>
<feature type="compositionally biased region" description="Gly residues" evidence="5">
    <location>
        <begin position="18"/>
        <end position="29"/>
    </location>
</feature>
<organism evidence="7 8">
    <name type="scientific">Littorina saxatilis</name>
    <dbReference type="NCBI Taxonomy" id="31220"/>
    <lineage>
        <taxon>Eukaryota</taxon>
        <taxon>Metazoa</taxon>
        <taxon>Spiralia</taxon>
        <taxon>Lophotrochozoa</taxon>
        <taxon>Mollusca</taxon>
        <taxon>Gastropoda</taxon>
        <taxon>Caenogastropoda</taxon>
        <taxon>Littorinimorpha</taxon>
        <taxon>Littorinoidea</taxon>
        <taxon>Littorinidae</taxon>
        <taxon>Littorina</taxon>
    </lineage>
</organism>
<dbReference type="GO" id="GO:0035194">
    <property type="term" value="P:regulatory ncRNA-mediated post-transcriptional gene silencing"/>
    <property type="evidence" value="ECO:0007669"/>
    <property type="project" value="TreeGrafter"/>
</dbReference>
<name>A0AAN9BXW5_9CAEN</name>
<dbReference type="InterPro" id="IPR045055">
    <property type="entry name" value="DNA2/NAM7-like"/>
</dbReference>
<feature type="region of interest" description="Disordered" evidence="5">
    <location>
        <begin position="1"/>
        <end position="63"/>
    </location>
</feature>
<dbReference type="GO" id="GO:0005829">
    <property type="term" value="C:cytosol"/>
    <property type="evidence" value="ECO:0007669"/>
    <property type="project" value="TreeGrafter"/>
</dbReference>
<evidence type="ECO:0000313" key="8">
    <source>
        <dbReference type="Proteomes" id="UP001374579"/>
    </source>
</evidence>
<dbReference type="PROSITE" id="PS50103">
    <property type="entry name" value="ZF_C3H1"/>
    <property type="match status" value="1"/>
</dbReference>
<feature type="zinc finger region" description="C3H1-type" evidence="4">
    <location>
        <begin position="259"/>
        <end position="287"/>
    </location>
</feature>
<dbReference type="CDD" id="cd18808">
    <property type="entry name" value="SF1_C_Upf1"/>
    <property type="match status" value="1"/>
</dbReference>
<dbReference type="InterPro" id="IPR011990">
    <property type="entry name" value="TPR-like_helical_dom_sf"/>
</dbReference>
<dbReference type="Pfam" id="PF00642">
    <property type="entry name" value="zf-CCCH"/>
    <property type="match status" value="1"/>
</dbReference>
<evidence type="ECO:0000256" key="4">
    <source>
        <dbReference type="PROSITE-ProRule" id="PRU00723"/>
    </source>
</evidence>
<keyword evidence="3 4" id="KW-0862">Zinc</keyword>
<dbReference type="InterPro" id="IPR036855">
    <property type="entry name" value="Znf_CCCH_sf"/>
</dbReference>
<dbReference type="SUPFAM" id="SSF52540">
    <property type="entry name" value="P-loop containing nucleoside triphosphate hydrolases"/>
    <property type="match status" value="1"/>
</dbReference>
<evidence type="ECO:0000256" key="1">
    <source>
        <dbReference type="ARBA" id="ARBA00022723"/>
    </source>
</evidence>
<feature type="region of interest" description="Disordered" evidence="5">
    <location>
        <begin position="1587"/>
        <end position="1606"/>
    </location>
</feature>
<feature type="region of interest" description="Disordered" evidence="5">
    <location>
        <begin position="1360"/>
        <end position="1576"/>
    </location>
</feature>
<evidence type="ECO:0000256" key="2">
    <source>
        <dbReference type="ARBA" id="ARBA00022771"/>
    </source>
</evidence>
<dbReference type="SUPFAM" id="SSF90229">
    <property type="entry name" value="CCCH zinc finger"/>
    <property type="match status" value="1"/>
</dbReference>
<feature type="domain" description="C3H1-type" evidence="6">
    <location>
        <begin position="259"/>
        <end position="287"/>
    </location>
</feature>
<dbReference type="SUPFAM" id="SSF48452">
    <property type="entry name" value="TPR-like"/>
    <property type="match status" value="1"/>
</dbReference>
<comment type="caution">
    <text evidence="7">The sequence shown here is derived from an EMBL/GenBank/DDBJ whole genome shotgun (WGS) entry which is preliminary data.</text>
</comment>
<keyword evidence="8" id="KW-1185">Reference proteome</keyword>
<evidence type="ECO:0000259" key="6">
    <source>
        <dbReference type="PROSITE" id="PS50103"/>
    </source>
</evidence>
<dbReference type="GO" id="GO:0043186">
    <property type="term" value="C:P granule"/>
    <property type="evidence" value="ECO:0007669"/>
    <property type="project" value="TreeGrafter"/>
</dbReference>
<sequence>MEDEKSRHDNLKRNSPGLGSGAVGQGLNGVRGDAAATNHPYAMQNPGEGGGGGDASNAEPDAESDIWGTISNLAKQKRHADVLAACNKALKTDPNDEKILERKVRTLCQMGRFHRAFDLASQWLDKSPEHPIAKKELKRLKTVLAALEDQEDSDDEEVADVTSGATSSPSLMRKVDNVPSKPVPRNTVRVLPPQPPQSQNSKQKRNNEEPKHFCPFCDISFERQEELDTHCHSDLHKKRLASDESHKWNYRPPPRGQTAEDYVLCQRFFETQRCPLGDKCTHAHSDAELDEWRERFAFRKQQLQQARDKQLHGNTFIEQLLEKLTHPDGPQARLVQNLDFVKIHVNSDLKVNMTTKKCTNAWTFTITSKMCLHAVGLLDDANRSYFHISSISVGPKKTQKYQNLETHCQEWTNQDTASKGQGEYVYRVKIVFKTDIYGTFRQQVVLGLGLDTVVVRDVQVESCPATDPEKLSKDLELSAAGRWTADSVAVVPFLPPFSTQTDQEEQLLKKYILPRPERLSLSETLMQSLSKDNYRLWMHEMLYLEEMAELGFVQRFNVTGDLQLVNRFLLMPGALSSAKYTREGELFARLKLEDVLSEDSSAGRLILQNAQTAWVAPAGSGDNDDGSSKPKTQVYEAQIEDKGKTFIFLRLSADCVSDLNLTCDVEFHAQIQFQLNRLPKCEMHSAVDSLPTLNIVFPSVKNIPPLPPPLEKVLSAVEEMRLNEQQREAILTITSPVGTKQPPLLIIGPFGTGKTYTLAQAAKLVLEQEDTRILICTHSNSAADLYIKDFLHPYVEDGHVEARPLRVYYRHRWVHTIPEVIIPYSLWSGERQMFCVPTEEDVKKHRVIITTLSTARYISDIGLPPGFFTHIFIDEAAQALECETLIPLGMADEQTRIVLAGDHLQISPEVYSDYTRQQGFHISFLERLYDLYPRESSGMVMLCENYRSHKAIVDFTSELFYDQRLVASGKQSPHSTFYPLSFCHAKGIEEQHENSTGFYNLSEVYEIVDRVEELRRKWPEEWGNMENNGVSVVAPYHDQVVRIRNELRKKKIYNISVERVLNVQGKQYRVIIISTVRTRNSCRSDSSAEEEYLDYGFLSNVKLLNTAITRAQSLVMVVGDPLSLCLVGKCRKVWEYFLETCHQNKSLFGITWTELRASLDRVEVAKNYVLNPMAPEFIPNRRYHMTLQVQETNTSAAQPHGATWPYLVNQHPAVIQPSPYQLVHPQMMPYYGMPMYSPYIGPVFMRAPGGGGGMRLGHHHRLPRPGMHPGAHRGEGVRMADASHTLRSPGRFHQRGRLPVYQLPRMPLPLHYPLPQVHPMYTPQIHPGYHMMPEDPRVASLHAPFPYSAAYHPQQLLQLRGPITGPHSHLHGPHFHQGLPLHAHPTHAASPSPQGRGGTPSNDDSQDSGSSPEAGRSSSSSVTGGFQVLPNVKHVPPHLMRGGLQPSSQSSSRSSTPINPERGPIPVPSYLNEGRRTPVSDRPYSPANYAARSSPLSEAHRDRSGSRERDFGASESADLGNPFAASGAGNSPSGESSPPESKVPPLVSSRKTNNPKQLRLKTGFSRQFSDDLPTPTAITDIVRMIEENIEEGSENSDSSASSPVMPQRTQLMTRLNGRNAALSSLQLDLVAAQRQQQNAMMGGSNNTSHSTPSSSDSPATMNGERPTYAGIVGKPHVQGQGLMPDISQVEPQTPRTPTGFTTPGSDPQLDPYGILKGLNIEATSVGRRLNRQDSEAFP</sequence>
<protein>
    <recommendedName>
        <fullName evidence="6">C3H1-type domain-containing protein</fullName>
    </recommendedName>
</protein>
<proteinExistence type="predicted"/>